<sequence>MPKELLGKSEWERRWRVLLVLLLGSGSVIGFHQWYFSSPGEVAEIYTGELRGPALVIAPHNDDEVLGAGGAIQRHIRQGDRVTVVLLTNGDGQYRGPLQSRSQAIQFGYRRQEETFQALEHLGVPRENIYYLGYPDRGLAQLWDGSWNCQRPYTSPQTGADYSPYTNSFTPNTPYCGLSVVRDLEAILEREKPKILYLPHPNDTHPDHWSANAFTLYALEQLKLEQEGSYSQIRLFTYLVHYGRWPMPRGIFLGADIKLPQSLASLDTHWLGISLTPEDASRKYQAILHYRSQVQYMLLYLMSFARRNELFGEVPTLSLPEDQTLSYPDPKQYTLVGSLRGYNDIKAVHLTMTADERLVIEVEFFDVLHSSNDVLVHLRTIGVDASLPAEWRFLRADGKLYLNGELLVDSQFTQTARQNAFWLSLPVETLGNPQAFLIGAKLMRKDVTFSKAAYRLVEITPSLSLTTR</sequence>
<dbReference type="Pfam" id="PF02585">
    <property type="entry name" value="PIG-L"/>
    <property type="match status" value="1"/>
</dbReference>
<dbReference type="SUPFAM" id="SSF102588">
    <property type="entry name" value="LmbE-like"/>
    <property type="match status" value="1"/>
</dbReference>
<accession>A0A1F5UTM3</accession>
<dbReference type="PANTHER" id="PTHR12993:SF29">
    <property type="entry name" value="BLR3841 PROTEIN"/>
    <property type="match status" value="1"/>
</dbReference>
<dbReference type="EMBL" id="MFGX01000078">
    <property type="protein sequence ID" value="OGF54499.1"/>
    <property type="molecule type" value="Genomic_DNA"/>
</dbReference>
<comment type="caution">
    <text evidence="1">The sequence shown here is derived from an EMBL/GenBank/DDBJ whole genome shotgun (WGS) entry which is preliminary data.</text>
</comment>
<name>A0A1F5UTM3_FRAXR</name>
<reference evidence="1 2" key="1">
    <citation type="journal article" date="2016" name="Nat. Commun.">
        <title>Thousands of microbial genomes shed light on interconnected biogeochemical processes in an aquifer system.</title>
        <authorList>
            <person name="Anantharaman K."/>
            <person name="Brown C.T."/>
            <person name="Hug L.A."/>
            <person name="Sharon I."/>
            <person name="Castelle C.J."/>
            <person name="Probst A.J."/>
            <person name="Thomas B.C."/>
            <person name="Singh A."/>
            <person name="Wilkins M.J."/>
            <person name="Karaoz U."/>
            <person name="Brodie E.L."/>
            <person name="Williams K.H."/>
            <person name="Hubbard S.S."/>
            <person name="Banfield J.F."/>
        </authorList>
    </citation>
    <scope>NUCLEOTIDE SEQUENCE [LARGE SCALE GENOMIC DNA]</scope>
    <source>
        <strain evidence="2">RBG_16_55_9</strain>
    </source>
</reference>
<gene>
    <name evidence="1" type="ORF">A2Z21_07265</name>
</gene>
<proteinExistence type="predicted"/>
<evidence type="ECO:0000313" key="2">
    <source>
        <dbReference type="Proteomes" id="UP000179157"/>
    </source>
</evidence>
<dbReference type="InterPro" id="IPR003737">
    <property type="entry name" value="GlcNAc_PI_deacetylase-related"/>
</dbReference>
<dbReference type="InterPro" id="IPR024078">
    <property type="entry name" value="LmbE-like_dom_sf"/>
</dbReference>
<dbReference type="AlphaFoldDB" id="A0A1F5UTM3"/>
<protein>
    <recommendedName>
        <fullName evidence="3">LmbE family protein</fullName>
    </recommendedName>
</protein>
<organism evidence="1 2">
    <name type="scientific">Fraserbacteria sp. (strain RBG_16_55_9)</name>
    <dbReference type="NCBI Taxonomy" id="1817864"/>
    <lineage>
        <taxon>Bacteria</taxon>
        <taxon>Candidatus Fraseribacteriota</taxon>
    </lineage>
</organism>
<dbReference type="STRING" id="1817864.A2Z21_07265"/>
<dbReference type="GO" id="GO:0016811">
    <property type="term" value="F:hydrolase activity, acting on carbon-nitrogen (but not peptide) bonds, in linear amides"/>
    <property type="evidence" value="ECO:0007669"/>
    <property type="project" value="TreeGrafter"/>
</dbReference>
<dbReference type="Gene3D" id="3.40.50.10320">
    <property type="entry name" value="LmbE-like"/>
    <property type="match status" value="1"/>
</dbReference>
<evidence type="ECO:0000313" key="1">
    <source>
        <dbReference type="EMBL" id="OGF54499.1"/>
    </source>
</evidence>
<dbReference type="PANTHER" id="PTHR12993">
    <property type="entry name" value="N-ACETYLGLUCOSAMINYL-PHOSPHATIDYLINOSITOL DE-N-ACETYLASE-RELATED"/>
    <property type="match status" value="1"/>
</dbReference>
<evidence type="ECO:0008006" key="3">
    <source>
        <dbReference type="Google" id="ProtNLM"/>
    </source>
</evidence>
<dbReference type="Proteomes" id="UP000179157">
    <property type="component" value="Unassembled WGS sequence"/>
</dbReference>